<evidence type="ECO:0000256" key="3">
    <source>
        <dbReference type="ARBA" id="ARBA00022840"/>
    </source>
</evidence>
<proteinExistence type="predicted"/>
<comment type="caution">
    <text evidence="5">The sequence shown here is derived from an EMBL/GenBank/DDBJ whole genome shotgun (WGS) entry which is preliminary data.</text>
</comment>
<dbReference type="InterPro" id="IPR050319">
    <property type="entry name" value="ABC_transp_ATP-bind"/>
</dbReference>
<dbReference type="RefSeq" id="WP_307806139.1">
    <property type="nucleotide sequence ID" value="NZ_JAFBBK010000001.1"/>
</dbReference>
<dbReference type="GO" id="GO:0005524">
    <property type="term" value="F:ATP binding"/>
    <property type="evidence" value="ECO:0007669"/>
    <property type="project" value="UniProtKB-KW"/>
</dbReference>
<evidence type="ECO:0000259" key="4">
    <source>
        <dbReference type="PROSITE" id="PS50893"/>
    </source>
</evidence>
<name>A0ABS2KRK5_9NOCA</name>
<dbReference type="Gene3D" id="3.40.50.300">
    <property type="entry name" value="P-loop containing nucleotide triphosphate hydrolases"/>
    <property type="match status" value="1"/>
</dbReference>
<dbReference type="SUPFAM" id="SSF52540">
    <property type="entry name" value="P-loop containing nucleoside triphosphate hydrolases"/>
    <property type="match status" value="1"/>
</dbReference>
<reference evidence="5 6" key="1">
    <citation type="submission" date="2021-01" db="EMBL/GenBank/DDBJ databases">
        <title>Genomics of switchgrass bacterial isolates.</title>
        <authorList>
            <person name="Shade A."/>
        </authorList>
    </citation>
    <scope>NUCLEOTIDE SEQUENCE [LARGE SCALE GENOMIC DNA]</scope>
    <source>
        <strain evidence="5 6">PvP111</strain>
    </source>
</reference>
<dbReference type="InterPro" id="IPR003439">
    <property type="entry name" value="ABC_transporter-like_ATP-bd"/>
</dbReference>
<dbReference type="InterPro" id="IPR003593">
    <property type="entry name" value="AAA+_ATPase"/>
</dbReference>
<gene>
    <name evidence="5" type="ORF">JOE42_000629</name>
</gene>
<evidence type="ECO:0000256" key="2">
    <source>
        <dbReference type="ARBA" id="ARBA00022741"/>
    </source>
</evidence>
<evidence type="ECO:0000256" key="1">
    <source>
        <dbReference type="ARBA" id="ARBA00022448"/>
    </source>
</evidence>
<organism evidence="5 6">
    <name type="scientific">Rhodococcoides corynebacterioides</name>
    <dbReference type="NCBI Taxonomy" id="53972"/>
    <lineage>
        <taxon>Bacteria</taxon>
        <taxon>Bacillati</taxon>
        <taxon>Actinomycetota</taxon>
        <taxon>Actinomycetes</taxon>
        <taxon>Mycobacteriales</taxon>
        <taxon>Nocardiaceae</taxon>
        <taxon>Rhodococcoides</taxon>
    </lineage>
</organism>
<accession>A0ABS2KRK5</accession>
<dbReference type="SMART" id="SM00382">
    <property type="entry name" value="AAA"/>
    <property type="match status" value="1"/>
</dbReference>
<dbReference type="InterPro" id="IPR017871">
    <property type="entry name" value="ABC_transporter-like_CS"/>
</dbReference>
<dbReference type="InterPro" id="IPR027417">
    <property type="entry name" value="P-loop_NTPase"/>
</dbReference>
<dbReference type="PANTHER" id="PTHR43776">
    <property type="entry name" value="TRANSPORT ATP-BINDING PROTEIN"/>
    <property type="match status" value="1"/>
</dbReference>
<dbReference type="CDD" id="cd03257">
    <property type="entry name" value="ABC_NikE_OppD_transporters"/>
    <property type="match status" value="1"/>
</dbReference>
<keyword evidence="3 5" id="KW-0067">ATP-binding</keyword>
<keyword evidence="6" id="KW-1185">Reference proteome</keyword>
<evidence type="ECO:0000313" key="5">
    <source>
        <dbReference type="EMBL" id="MBM7413896.1"/>
    </source>
</evidence>
<keyword evidence="1" id="KW-0813">Transport</keyword>
<dbReference type="EMBL" id="JAFBBK010000001">
    <property type="protein sequence ID" value="MBM7413896.1"/>
    <property type="molecule type" value="Genomic_DNA"/>
</dbReference>
<sequence>MTSGSPGLHGRALTRRYDGHTIAVDEVTVSVAPSERVALVGASGSGKSTLLRMLLAMETPDSGDVTLDGAAIRPGPARSTRWFRREVQYVPQDPGSSLDPRRTVLDSVAAPLNWLRCEGDHRAQALAALDSVEVAVSMAGARTGELSGGQRQRVAIARALACRPRYLVADEPVSGLDLPLRDLVLDVLETVCARDGTASLLVTHDLAVAARTSDRLLVMADGVIVESGSTTGVLRSPQHTHTRALVDAVPRLPVLSRP</sequence>
<protein>
    <submittedName>
        <fullName evidence="5">Peptide/nickel transport system ATP-binding protein</fullName>
    </submittedName>
</protein>
<evidence type="ECO:0000313" key="6">
    <source>
        <dbReference type="Proteomes" id="UP000703038"/>
    </source>
</evidence>
<feature type="domain" description="ABC transporter" evidence="4">
    <location>
        <begin position="8"/>
        <end position="246"/>
    </location>
</feature>
<dbReference type="Pfam" id="PF00005">
    <property type="entry name" value="ABC_tran"/>
    <property type="match status" value="1"/>
</dbReference>
<dbReference type="PROSITE" id="PS00211">
    <property type="entry name" value="ABC_TRANSPORTER_1"/>
    <property type="match status" value="1"/>
</dbReference>
<dbReference type="PROSITE" id="PS50893">
    <property type="entry name" value="ABC_TRANSPORTER_2"/>
    <property type="match status" value="1"/>
</dbReference>
<keyword evidence="2" id="KW-0547">Nucleotide-binding</keyword>
<dbReference type="Proteomes" id="UP000703038">
    <property type="component" value="Unassembled WGS sequence"/>
</dbReference>